<dbReference type="AlphaFoldDB" id="A1ZLG9"/>
<dbReference type="Pfam" id="PF00929">
    <property type="entry name" value="RNase_T"/>
    <property type="match status" value="1"/>
</dbReference>
<dbReference type="GO" id="GO:0003676">
    <property type="term" value="F:nucleic acid binding"/>
    <property type="evidence" value="ECO:0007669"/>
    <property type="project" value="InterPro"/>
</dbReference>
<dbReference type="InterPro" id="IPR012337">
    <property type="entry name" value="RNaseH-like_sf"/>
</dbReference>
<keyword evidence="3 5" id="KW-0269">Exonuclease</keyword>
<dbReference type="EMBL" id="AAWS01000014">
    <property type="protein sequence ID" value="EAY28723.1"/>
    <property type="molecule type" value="Genomic_DNA"/>
</dbReference>
<evidence type="ECO:0000256" key="3">
    <source>
        <dbReference type="ARBA" id="ARBA00022839"/>
    </source>
</evidence>
<keyword evidence="2" id="KW-0378">Hydrolase</keyword>
<accession>A1ZLG9</accession>
<keyword evidence="1" id="KW-0540">Nuclease</keyword>
<dbReference type="InterPro" id="IPR051274">
    <property type="entry name" value="3-5_Exoribonuclease"/>
</dbReference>
<protein>
    <submittedName>
        <fullName evidence="5">Exonuclease</fullName>
    </submittedName>
</protein>
<sequence length="180" mass="20685">MAKKLDKILVIDVESTCWQGPPPEGQVSEIIEIGICVFDLKERQRESREGILVKPTQSEVSPFCTELTTITPELIDAEGVDLKEACRILRKKYESQQRVWGSWGDYDRRQFERNCKNRGIGYPFGTNHLNVKTLFAIKNCLERELGMDGAMELMQWELEGTHHRGVDDAWNIARLMSTLI</sequence>
<dbReference type="Proteomes" id="UP000004095">
    <property type="component" value="Unassembled WGS sequence"/>
</dbReference>
<evidence type="ECO:0000256" key="1">
    <source>
        <dbReference type="ARBA" id="ARBA00022722"/>
    </source>
</evidence>
<dbReference type="GO" id="GO:0000175">
    <property type="term" value="F:3'-5'-RNA exonuclease activity"/>
    <property type="evidence" value="ECO:0007669"/>
    <property type="project" value="InterPro"/>
</dbReference>
<dbReference type="SUPFAM" id="SSF53098">
    <property type="entry name" value="Ribonuclease H-like"/>
    <property type="match status" value="1"/>
</dbReference>
<dbReference type="PANTHER" id="PTHR23044">
    <property type="entry name" value="3'-5' EXONUCLEASE ERI1-RELATED"/>
    <property type="match status" value="1"/>
</dbReference>
<feature type="domain" description="Exonuclease" evidence="4">
    <location>
        <begin position="9"/>
        <end position="175"/>
    </location>
</feature>
<dbReference type="OrthoDB" id="159416at2"/>
<evidence type="ECO:0000313" key="5">
    <source>
        <dbReference type="EMBL" id="EAY28723.1"/>
    </source>
</evidence>
<evidence type="ECO:0000313" key="6">
    <source>
        <dbReference type="Proteomes" id="UP000004095"/>
    </source>
</evidence>
<dbReference type="InterPro" id="IPR047201">
    <property type="entry name" value="ERI-1_3'hExo-like"/>
</dbReference>
<comment type="caution">
    <text evidence="5">The sequence shown here is derived from an EMBL/GenBank/DDBJ whole genome shotgun (WGS) entry which is preliminary data.</text>
</comment>
<proteinExistence type="predicted"/>
<dbReference type="eggNOG" id="COG5018">
    <property type="taxonomic scope" value="Bacteria"/>
</dbReference>
<dbReference type="Gene3D" id="3.30.420.10">
    <property type="entry name" value="Ribonuclease H-like superfamily/Ribonuclease H"/>
    <property type="match status" value="1"/>
</dbReference>
<gene>
    <name evidence="5" type="ORF">M23134_07821</name>
</gene>
<evidence type="ECO:0000256" key="2">
    <source>
        <dbReference type="ARBA" id="ARBA00022801"/>
    </source>
</evidence>
<dbReference type="CDD" id="cd06133">
    <property type="entry name" value="ERI-1_3'hExo_like"/>
    <property type="match status" value="1"/>
</dbReference>
<dbReference type="InterPro" id="IPR013520">
    <property type="entry name" value="Ribonucl_H"/>
</dbReference>
<name>A1ZLG9_MICM2</name>
<dbReference type="GO" id="GO:0006259">
    <property type="term" value="P:DNA metabolic process"/>
    <property type="evidence" value="ECO:0007669"/>
    <property type="project" value="UniProtKB-ARBA"/>
</dbReference>
<keyword evidence="6" id="KW-1185">Reference proteome</keyword>
<dbReference type="RefSeq" id="WP_002697456.1">
    <property type="nucleotide sequence ID" value="NZ_AAWS01000014.1"/>
</dbReference>
<dbReference type="PANTHER" id="PTHR23044:SF61">
    <property type="entry name" value="3'-5' EXORIBONUCLEASE 1-RELATED"/>
    <property type="match status" value="1"/>
</dbReference>
<dbReference type="InterPro" id="IPR036397">
    <property type="entry name" value="RNaseH_sf"/>
</dbReference>
<organism evidence="5 6">
    <name type="scientific">Microscilla marina ATCC 23134</name>
    <dbReference type="NCBI Taxonomy" id="313606"/>
    <lineage>
        <taxon>Bacteria</taxon>
        <taxon>Pseudomonadati</taxon>
        <taxon>Bacteroidota</taxon>
        <taxon>Cytophagia</taxon>
        <taxon>Cytophagales</taxon>
        <taxon>Microscillaceae</taxon>
        <taxon>Microscilla</taxon>
    </lineage>
</organism>
<reference evidence="5 6" key="1">
    <citation type="submission" date="2007-01" db="EMBL/GenBank/DDBJ databases">
        <authorList>
            <person name="Haygood M."/>
            <person name="Podell S."/>
            <person name="Anderson C."/>
            <person name="Hopkinson B."/>
            <person name="Roe K."/>
            <person name="Barbeau K."/>
            <person name="Gaasterland T."/>
            <person name="Ferriera S."/>
            <person name="Johnson J."/>
            <person name="Kravitz S."/>
            <person name="Beeson K."/>
            <person name="Sutton G."/>
            <person name="Rogers Y.-H."/>
            <person name="Friedman R."/>
            <person name="Frazier M."/>
            <person name="Venter J.C."/>
        </authorList>
    </citation>
    <scope>NUCLEOTIDE SEQUENCE [LARGE SCALE GENOMIC DNA]</scope>
    <source>
        <strain evidence="5 6">ATCC 23134</strain>
    </source>
</reference>
<evidence type="ECO:0000259" key="4">
    <source>
        <dbReference type="Pfam" id="PF00929"/>
    </source>
</evidence>